<evidence type="ECO:0000256" key="5">
    <source>
        <dbReference type="ARBA" id="ARBA00023002"/>
    </source>
</evidence>
<organism evidence="10">
    <name type="scientific">Capitella teleta</name>
    <name type="common">Polychaete worm</name>
    <dbReference type="NCBI Taxonomy" id="283909"/>
    <lineage>
        <taxon>Eukaryota</taxon>
        <taxon>Metazoa</taxon>
        <taxon>Spiralia</taxon>
        <taxon>Lophotrochozoa</taxon>
        <taxon>Annelida</taxon>
        <taxon>Polychaeta</taxon>
        <taxon>Sedentaria</taxon>
        <taxon>Scolecida</taxon>
        <taxon>Capitellidae</taxon>
        <taxon>Capitella</taxon>
    </lineage>
</organism>
<evidence type="ECO:0000313" key="12">
    <source>
        <dbReference type="Proteomes" id="UP000014760"/>
    </source>
</evidence>
<evidence type="ECO:0000256" key="7">
    <source>
        <dbReference type="ARBA" id="ARBA00023152"/>
    </source>
</evidence>
<reference evidence="11" key="3">
    <citation type="submission" date="2015-06" db="UniProtKB">
        <authorList>
            <consortium name="EnsemblMetazoa"/>
        </authorList>
    </citation>
    <scope>IDENTIFICATION</scope>
</reference>
<dbReference type="EMBL" id="AMQN01023409">
    <property type="status" value="NOT_ANNOTATED_CDS"/>
    <property type="molecule type" value="Genomic_DNA"/>
</dbReference>
<dbReference type="GO" id="GO:0006096">
    <property type="term" value="P:glycolytic process"/>
    <property type="evidence" value="ECO:0007669"/>
    <property type="project" value="UniProtKB-KW"/>
</dbReference>
<dbReference type="EnsemblMetazoa" id="CapteT119389">
    <property type="protein sequence ID" value="CapteP119389"/>
    <property type="gene ID" value="CapteG119389"/>
</dbReference>
<reference evidence="10 12" key="2">
    <citation type="journal article" date="2013" name="Nature">
        <title>Insights into bilaterian evolution from three spiralian genomes.</title>
        <authorList>
            <person name="Simakov O."/>
            <person name="Marletaz F."/>
            <person name="Cho S.J."/>
            <person name="Edsinger-Gonzales E."/>
            <person name="Havlak P."/>
            <person name="Hellsten U."/>
            <person name="Kuo D.H."/>
            <person name="Larsson T."/>
            <person name="Lv J."/>
            <person name="Arendt D."/>
            <person name="Savage R."/>
            <person name="Osoegawa K."/>
            <person name="de Jong P."/>
            <person name="Grimwood J."/>
            <person name="Chapman J.A."/>
            <person name="Shapiro H."/>
            <person name="Aerts A."/>
            <person name="Otillar R.P."/>
            <person name="Terry A.Y."/>
            <person name="Boore J.L."/>
            <person name="Grigoriev I.V."/>
            <person name="Lindberg D.R."/>
            <person name="Seaver E.C."/>
            <person name="Weisblat D.A."/>
            <person name="Putnam N.H."/>
            <person name="Rokhsar D.S."/>
        </authorList>
    </citation>
    <scope>NUCLEOTIDE SEQUENCE</scope>
    <source>
        <strain evidence="10 12">I ESC-2004</strain>
    </source>
</reference>
<sequence length="69" mass="7638">FGRIGRLVLRAALKAGGVKVVAVNDPFIDLEYMVYMFKYDSTHGRYPGEVKAENGKLVVDGQAISVFME</sequence>
<evidence type="ECO:0000313" key="10">
    <source>
        <dbReference type="EMBL" id="ELU05488.1"/>
    </source>
</evidence>
<reference evidence="12" key="1">
    <citation type="submission" date="2012-12" db="EMBL/GenBank/DDBJ databases">
        <authorList>
            <person name="Hellsten U."/>
            <person name="Grimwood J."/>
            <person name="Chapman J.A."/>
            <person name="Shapiro H."/>
            <person name="Aerts A."/>
            <person name="Otillar R.P."/>
            <person name="Terry A.Y."/>
            <person name="Boore J.L."/>
            <person name="Simakov O."/>
            <person name="Marletaz F."/>
            <person name="Cho S.-J."/>
            <person name="Edsinger-Gonzales E."/>
            <person name="Havlak P."/>
            <person name="Kuo D.-H."/>
            <person name="Larsson T."/>
            <person name="Lv J."/>
            <person name="Arendt D."/>
            <person name="Savage R."/>
            <person name="Osoegawa K."/>
            <person name="de Jong P."/>
            <person name="Lindberg D.R."/>
            <person name="Seaver E.C."/>
            <person name="Weisblat D.A."/>
            <person name="Putnam N.H."/>
            <person name="Grigoriev I.V."/>
            <person name="Rokhsar D.S."/>
        </authorList>
    </citation>
    <scope>NUCLEOTIDE SEQUENCE</scope>
    <source>
        <strain evidence="12">I ESC-2004</strain>
    </source>
</reference>
<feature type="domain" description="Glyceraldehyde 3-phosphate dehydrogenase NAD(P) binding" evidence="9">
    <location>
        <begin position="1"/>
        <end position="69"/>
    </location>
</feature>
<comment type="catalytic activity">
    <reaction evidence="8">
        <text>D-glyceraldehyde 3-phosphate + phosphate + NAD(+) = (2R)-3-phospho-glyceroyl phosphate + NADH + H(+)</text>
        <dbReference type="Rhea" id="RHEA:10300"/>
        <dbReference type="ChEBI" id="CHEBI:15378"/>
        <dbReference type="ChEBI" id="CHEBI:43474"/>
        <dbReference type="ChEBI" id="CHEBI:57540"/>
        <dbReference type="ChEBI" id="CHEBI:57604"/>
        <dbReference type="ChEBI" id="CHEBI:57945"/>
        <dbReference type="ChEBI" id="CHEBI:59776"/>
        <dbReference type="EC" id="1.2.1.12"/>
    </reaction>
</comment>
<evidence type="ECO:0000256" key="4">
    <source>
        <dbReference type="ARBA" id="ARBA00022490"/>
    </source>
</evidence>
<gene>
    <name evidence="10" type="ORF">CAPTEDRAFT_119389</name>
</gene>
<dbReference type="PANTHER" id="PTHR10836">
    <property type="entry name" value="GLYCERALDEHYDE 3-PHOSPHATE DEHYDROGENASE"/>
    <property type="match status" value="1"/>
</dbReference>
<protein>
    <recommendedName>
        <fullName evidence="9">Glyceraldehyde 3-phosphate dehydrogenase NAD(P) binding domain-containing protein</fullName>
    </recommendedName>
</protein>
<dbReference type="AlphaFoldDB" id="R7UHC4"/>
<accession>R7UHC4</accession>
<name>R7UHC4_CAPTE</name>
<dbReference type="InterPro" id="IPR036291">
    <property type="entry name" value="NAD(P)-bd_dom_sf"/>
</dbReference>
<evidence type="ECO:0000259" key="9">
    <source>
        <dbReference type="SMART" id="SM00846"/>
    </source>
</evidence>
<feature type="non-terminal residue" evidence="10">
    <location>
        <position position="1"/>
    </location>
</feature>
<evidence type="ECO:0000313" key="11">
    <source>
        <dbReference type="EnsemblMetazoa" id="CapteP119389"/>
    </source>
</evidence>
<evidence type="ECO:0000256" key="2">
    <source>
        <dbReference type="ARBA" id="ARBA00004921"/>
    </source>
</evidence>
<keyword evidence="6" id="KW-0520">NAD</keyword>
<proteinExistence type="inferred from homology"/>
<keyword evidence="12" id="KW-1185">Reference proteome</keyword>
<dbReference type="Pfam" id="PF00044">
    <property type="entry name" value="Gp_dh_N"/>
    <property type="match status" value="1"/>
</dbReference>
<evidence type="ECO:0000256" key="8">
    <source>
        <dbReference type="ARBA" id="ARBA00047698"/>
    </source>
</evidence>
<dbReference type="PANTHER" id="PTHR10836:SF79">
    <property type="entry name" value="GLYCERALDEHYDE-3-PHOSPHATE DEHYDROGENASE, TESTIS-SPECIFIC"/>
    <property type="match status" value="1"/>
</dbReference>
<dbReference type="SMART" id="SM00846">
    <property type="entry name" value="Gp_dh_N"/>
    <property type="match status" value="1"/>
</dbReference>
<dbReference type="InterPro" id="IPR020831">
    <property type="entry name" value="GlycerAld/Erythrose_P_DH"/>
</dbReference>
<dbReference type="InterPro" id="IPR020828">
    <property type="entry name" value="GlycerAld_3-P_DH_NAD(P)-bd"/>
</dbReference>
<keyword evidence="7" id="KW-0324">Glycolysis</keyword>
<dbReference type="GO" id="GO:0005829">
    <property type="term" value="C:cytosol"/>
    <property type="evidence" value="ECO:0007669"/>
    <property type="project" value="TreeGrafter"/>
</dbReference>
<dbReference type="HOGENOM" id="CLU_030140_3_4_1"/>
<evidence type="ECO:0000256" key="1">
    <source>
        <dbReference type="ARBA" id="ARBA00004496"/>
    </source>
</evidence>
<dbReference type="OrthoDB" id="1152826at2759"/>
<keyword evidence="4" id="KW-0963">Cytoplasm</keyword>
<dbReference type="Proteomes" id="UP000014760">
    <property type="component" value="Unassembled WGS sequence"/>
</dbReference>
<comment type="pathway">
    <text evidence="2">Carbohydrate degradation.</text>
</comment>
<keyword evidence="5" id="KW-0560">Oxidoreductase</keyword>
<dbReference type="GO" id="GO:0051287">
    <property type="term" value="F:NAD binding"/>
    <property type="evidence" value="ECO:0007669"/>
    <property type="project" value="InterPro"/>
</dbReference>
<evidence type="ECO:0000256" key="3">
    <source>
        <dbReference type="ARBA" id="ARBA00007406"/>
    </source>
</evidence>
<comment type="similarity">
    <text evidence="3">Belongs to the glyceraldehyde-3-phosphate dehydrogenase family.</text>
</comment>
<dbReference type="GO" id="GO:0004365">
    <property type="term" value="F:glyceraldehyde-3-phosphate dehydrogenase (NAD+) (phosphorylating) activity"/>
    <property type="evidence" value="ECO:0007669"/>
    <property type="project" value="UniProtKB-EC"/>
</dbReference>
<dbReference type="Gene3D" id="3.40.50.720">
    <property type="entry name" value="NAD(P)-binding Rossmann-like Domain"/>
    <property type="match status" value="1"/>
</dbReference>
<dbReference type="EMBL" id="KB301458">
    <property type="protein sequence ID" value="ELU05488.1"/>
    <property type="molecule type" value="Genomic_DNA"/>
</dbReference>
<dbReference type="STRING" id="283909.R7UHC4"/>
<comment type="subcellular location">
    <subcellularLocation>
        <location evidence="1">Cytoplasm</location>
    </subcellularLocation>
</comment>
<evidence type="ECO:0000256" key="6">
    <source>
        <dbReference type="ARBA" id="ARBA00023027"/>
    </source>
</evidence>
<dbReference type="SUPFAM" id="SSF51735">
    <property type="entry name" value="NAD(P)-binding Rossmann-fold domains"/>
    <property type="match status" value="1"/>
</dbReference>